<feature type="transmembrane region" description="Helical" evidence="6">
    <location>
        <begin position="190"/>
        <end position="211"/>
    </location>
</feature>
<protein>
    <submittedName>
        <fullName evidence="8">Major facilitator superfamily domain-containing protein</fullName>
    </submittedName>
</protein>
<feature type="transmembrane region" description="Helical" evidence="6">
    <location>
        <begin position="462"/>
        <end position="485"/>
    </location>
</feature>
<comment type="caution">
    <text evidence="8">The sequence shown here is derived from an EMBL/GenBank/DDBJ whole genome shotgun (WGS) entry which is preliminary data.</text>
</comment>
<dbReference type="Proteomes" id="UP001498771">
    <property type="component" value="Unassembled WGS sequence"/>
</dbReference>
<feature type="transmembrane region" description="Helical" evidence="6">
    <location>
        <begin position="223"/>
        <end position="246"/>
    </location>
</feature>
<feature type="compositionally biased region" description="Low complexity" evidence="5">
    <location>
        <begin position="22"/>
        <end position="33"/>
    </location>
</feature>
<evidence type="ECO:0000256" key="4">
    <source>
        <dbReference type="ARBA" id="ARBA00023136"/>
    </source>
</evidence>
<name>A0ABR1EZ88_9ASCO</name>
<sequence length="537" mass="59032">MEKTASHTHSADASPQGHEYVDSPSAADSSRSSWDLEKHMNSDAAKLDAWSPEQAGEGDGESSDGESTEKFEVGWDGADDPQNPYNWGAARRWFITIGTCLCATNIAWSSSVFTATYDGMEAEFGNAREISILTLTLYVFGMATGPMVYSPLSEFYGRRNIYIISFTFFVCMDLIVAFGKNIGAILAGRFLSGLAGSAFIALAGGTVSDLFPKKSLGLPMSFYTMAPLMGPSLGPITGNFISANAYWRWVPRVMLCFTGGCLIFIILFVPETFGPVLLRRKAQKLRKQIGDERYKAPIEHLSKSVTKTVLLSLKRPFQIMLGDSMVFFLCLYTSIGLGINYLFFDAFPLVFENNKGIKSEFIGLTFLGVLVGVIIGVIAQQYWTKLYDQLTAKNGGVPKPEFRLPQLIVSSFAVPIGLFGFAFTTYKSVHWIVPIILSSFFGFGLHSLLAAVFTYLVEGYRLYAASVLAGNNFMRGSFAAGFPLFGNQMFERLGYQWAAALLGFITLACIPFPILFYKHGEILRAKSKYGYLGGDSP</sequence>
<organism evidence="8 9">
    <name type="scientific">Myxozyma melibiosi</name>
    <dbReference type="NCBI Taxonomy" id="54550"/>
    <lineage>
        <taxon>Eukaryota</taxon>
        <taxon>Fungi</taxon>
        <taxon>Dikarya</taxon>
        <taxon>Ascomycota</taxon>
        <taxon>Saccharomycotina</taxon>
        <taxon>Lipomycetes</taxon>
        <taxon>Lipomycetales</taxon>
        <taxon>Lipomycetaceae</taxon>
        <taxon>Myxozyma</taxon>
    </lineage>
</organism>
<feature type="transmembrane region" description="Helical" evidence="6">
    <location>
        <begin position="497"/>
        <end position="517"/>
    </location>
</feature>
<dbReference type="InterPro" id="IPR020846">
    <property type="entry name" value="MFS_dom"/>
</dbReference>
<feature type="transmembrane region" description="Helical" evidence="6">
    <location>
        <begin position="161"/>
        <end position="178"/>
    </location>
</feature>
<evidence type="ECO:0000313" key="9">
    <source>
        <dbReference type="Proteomes" id="UP001498771"/>
    </source>
</evidence>
<dbReference type="InterPro" id="IPR036259">
    <property type="entry name" value="MFS_trans_sf"/>
</dbReference>
<feature type="transmembrane region" description="Helical" evidence="6">
    <location>
        <begin position="404"/>
        <end position="425"/>
    </location>
</feature>
<dbReference type="SUPFAM" id="SSF103473">
    <property type="entry name" value="MFS general substrate transporter"/>
    <property type="match status" value="1"/>
</dbReference>
<feature type="transmembrane region" description="Helical" evidence="6">
    <location>
        <begin position="324"/>
        <end position="344"/>
    </location>
</feature>
<keyword evidence="4 6" id="KW-0472">Membrane</keyword>
<feature type="transmembrane region" description="Helical" evidence="6">
    <location>
        <begin position="130"/>
        <end position="149"/>
    </location>
</feature>
<dbReference type="CDD" id="cd17323">
    <property type="entry name" value="MFS_Tpo1_MDR_like"/>
    <property type="match status" value="1"/>
</dbReference>
<dbReference type="RefSeq" id="XP_064765959.1">
    <property type="nucleotide sequence ID" value="XM_064913588.1"/>
</dbReference>
<keyword evidence="9" id="KW-1185">Reference proteome</keyword>
<comment type="subcellular location">
    <subcellularLocation>
        <location evidence="1">Membrane</location>
        <topology evidence="1">Multi-pass membrane protein</topology>
    </subcellularLocation>
</comment>
<dbReference type="PROSITE" id="PS50850">
    <property type="entry name" value="MFS"/>
    <property type="match status" value="1"/>
</dbReference>
<proteinExistence type="predicted"/>
<evidence type="ECO:0000256" key="2">
    <source>
        <dbReference type="ARBA" id="ARBA00022692"/>
    </source>
</evidence>
<evidence type="ECO:0000313" key="8">
    <source>
        <dbReference type="EMBL" id="KAK7202926.1"/>
    </source>
</evidence>
<dbReference type="PANTHER" id="PTHR23502">
    <property type="entry name" value="MAJOR FACILITATOR SUPERFAMILY"/>
    <property type="match status" value="1"/>
</dbReference>
<feature type="transmembrane region" description="Helical" evidence="6">
    <location>
        <begin position="431"/>
        <end position="455"/>
    </location>
</feature>
<dbReference type="Pfam" id="PF07690">
    <property type="entry name" value="MFS_1"/>
    <property type="match status" value="1"/>
</dbReference>
<feature type="compositionally biased region" description="Acidic residues" evidence="5">
    <location>
        <begin position="56"/>
        <end position="66"/>
    </location>
</feature>
<feature type="domain" description="Major facilitator superfamily (MFS) profile" evidence="7">
    <location>
        <begin position="95"/>
        <end position="521"/>
    </location>
</feature>
<evidence type="ECO:0000256" key="6">
    <source>
        <dbReference type="SAM" id="Phobius"/>
    </source>
</evidence>
<accession>A0ABR1EZ88</accession>
<keyword evidence="3 6" id="KW-1133">Transmembrane helix</keyword>
<evidence type="ECO:0000256" key="1">
    <source>
        <dbReference type="ARBA" id="ARBA00004141"/>
    </source>
</evidence>
<dbReference type="GeneID" id="90039100"/>
<feature type="transmembrane region" description="Helical" evidence="6">
    <location>
        <begin position="364"/>
        <end position="383"/>
    </location>
</feature>
<evidence type="ECO:0000256" key="5">
    <source>
        <dbReference type="SAM" id="MobiDB-lite"/>
    </source>
</evidence>
<feature type="transmembrane region" description="Helical" evidence="6">
    <location>
        <begin position="93"/>
        <end position="110"/>
    </location>
</feature>
<keyword evidence="2 6" id="KW-0812">Transmembrane</keyword>
<evidence type="ECO:0000259" key="7">
    <source>
        <dbReference type="PROSITE" id="PS50850"/>
    </source>
</evidence>
<evidence type="ECO:0000256" key="3">
    <source>
        <dbReference type="ARBA" id="ARBA00022989"/>
    </source>
</evidence>
<dbReference type="EMBL" id="JBBJBU010000014">
    <property type="protein sequence ID" value="KAK7202926.1"/>
    <property type="molecule type" value="Genomic_DNA"/>
</dbReference>
<feature type="transmembrane region" description="Helical" evidence="6">
    <location>
        <begin position="252"/>
        <end position="278"/>
    </location>
</feature>
<feature type="region of interest" description="Disordered" evidence="5">
    <location>
        <begin position="1"/>
        <end position="79"/>
    </location>
</feature>
<gene>
    <name evidence="8" type="ORF">BZA70DRAFT_284326</name>
</gene>
<dbReference type="Gene3D" id="1.20.1250.20">
    <property type="entry name" value="MFS general substrate transporter like domains"/>
    <property type="match status" value="1"/>
</dbReference>
<reference evidence="8 9" key="1">
    <citation type="submission" date="2024-03" db="EMBL/GenBank/DDBJ databases">
        <title>Genome-scale model development and genomic sequencing of the oleaginous clade Lipomyces.</title>
        <authorList>
            <consortium name="Lawrence Berkeley National Laboratory"/>
            <person name="Czajka J.J."/>
            <person name="Han Y."/>
            <person name="Kim J."/>
            <person name="Mondo S.J."/>
            <person name="Hofstad B.A."/>
            <person name="Robles A."/>
            <person name="Haridas S."/>
            <person name="Riley R."/>
            <person name="LaButti K."/>
            <person name="Pangilinan J."/>
            <person name="Andreopoulos W."/>
            <person name="Lipzen A."/>
            <person name="Yan J."/>
            <person name="Wang M."/>
            <person name="Ng V."/>
            <person name="Grigoriev I.V."/>
            <person name="Spatafora J.W."/>
            <person name="Magnuson J.K."/>
            <person name="Baker S.E."/>
            <person name="Pomraning K.R."/>
        </authorList>
    </citation>
    <scope>NUCLEOTIDE SEQUENCE [LARGE SCALE GENOMIC DNA]</scope>
    <source>
        <strain evidence="8 9">Phaff 52-87</strain>
    </source>
</reference>
<dbReference type="PANTHER" id="PTHR23502:SF7">
    <property type="entry name" value="DRUG_PROTON ANTIPORTER YHK8-RELATED"/>
    <property type="match status" value="1"/>
</dbReference>
<dbReference type="InterPro" id="IPR011701">
    <property type="entry name" value="MFS"/>
</dbReference>